<accession>G5SPW3</accession>
<evidence type="ECO:0000313" key="2">
    <source>
        <dbReference type="Proteomes" id="UP000003598"/>
    </source>
</evidence>
<reference evidence="1 2" key="1">
    <citation type="submission" date="2011-03" db="EMBL/GenBank/DDBJ databases">
        <authorList>
            <person name="Weinstock G."/>
            <person name="Sodergren E."/>
            <person name="Clifton S."/>
            <person name="Fulton L."/>
            <person name="Fulton B."/>
            <person name="Courtney L."/>
            <person name="Fronick C."/>
            <person name="Harrison M."/>
            <person name="Strong C."/>
            <person name="Farmer C."/>
            <person name="Delahaunty K."/>
            <person name="Markovic C."/>
            <person name="Hall O."/>
            <person name="Minx P."/>
            <person name="Tomlinson C."/>
            <person name="Mitreva M."/>
            <person name="Hou S."/>
            <person name="Chen J."/>
            <person name="Wollam A."/>
            <person name="Pepin K.H."/>
            <person name="Johnson M."/>
            <person name="Bhonagiri V."/>
            <person name="Zhang X."/>
            <person name="Suruliraj S."/>
            <person name="Warren W."/>
            <person name="Chinwalla A."/>
            <person name="Mardis E.R."/>
            <person name="Wilson R.K."/>
        </authorList>
    </citation>
    <scope>NUCLEOTIDE SEQUENCE [LARGE SCALE GENOMIC DNA]</scope>
    <source>
        <strain evidence="1 2">YIT 11840</strain>
    </source>
</reference>
<gene>
    <name evidence="1" type="ORF">HMPREF9441_01397</name>
</gene>
<keyword evidence="2" id="KW-1185">Reference proteome</keyword>
<proteinExistence type="predicted"/>
<dbReference type="HOGENOM" id="CLU_3171171_0_0_10"/>
<dbReference type="STRING" id="762968.HMPREF9441_01397"/>
<protein>
    <submittedName>
        <fullName evidence="1">Uncharacterized protein</fullName>
    </submittedName>
</protein>
<dbReference type="EMBL" id="AFFY01000020">
    <property type="protein sequence ID" value="EHH00678.1"/>
    <property type="molecule type" value="Genomic_DNA"/>
</dbReference>
<evidence type="ECO:0000313" key="1">
    <source>
        <dbReference type="EMBL" id="EHH00678.1"/>
    </source>
</evidence>
<name>G5SPW3_9BACT</name>
<organism evidence="1 2">
    <name type="scientific">Paraprevotella clara YIT 11840</name>
    <dbReference type="NCBI Taxonomy" id="762968"/>
    <lineage>
        <taxon>Bacteria</taxon>
        <taxon>Pseudomonadati</taxon>
        <taxon>Bacteroidota</taxon>
        <taxon>Bacteroidia</taxon>
        <taxon>Bacteroidales</taxon>
        <taxon>Prevotellaceae</taxon>
        <taxon>Paraprevotella</taxon>
    </lineage>
</organism>
<sequence length="47" mass="5412">MPNREKTGFNSLSGLHFQEGFRPISGGRLQNLRRKKLFSQPNDFSFA</sequence>
<dbReference type="Proteomes" id="UP000003598">
    <property type="component" value="Unassembled WGS sequence"/>
</dbReference>
<dbReference type="AlphaFoldDB" id="G5SPW3"/>
<comment type="caution">
    <text evidence="1">The sequence shown here is derived from an EMBL/GenBank/DDBJ whole genome shotgun (WGS) entry which is preliminary data.</text>
</comment>